<evidence type="ECO:0000256" key="3">
    <source>
        <dbReference type="ARBA" id="ARBA00022692"/>
    </source>
</evidence>
<feature type="transmembrane region" description="Helical" evidence="10">
    <location>
        <begin position="79"/>
        <end position="99"/>
    </location>
</feature>
<organism evidence="11 12">
    <name type="scientific">Corynebacterium macginleyi</name>
    <dbReference type="NCBI Taxonomy" id="38290"/>
    <lineage>
        <taxon>Bacteria</taxon>
        <taxon>Bacillati</taxon>
        <taxon>Actinomycetota</taxon>
        <taxon>Actinomycetes</taxon>
        <taxon>Mycobacteriales</taxon>
        <taxon>Corynebacteriaceae</taxon>
        <taxon>Corynebacterium</taxon>
    </lineage>
</organism>
<evidence type="ECO:0000256" key="10">
    <source>
        <dbReference type="RuleBase" id="RU004340"/>
    </source>
</evidence>
<evidence type="ECO:0000256" key="4">
    <source>
        <dbReference type="ARBA" id="ARBA00022989"/>
    </source>
</evidence>
<protein>
    <recommendedName>
        <fullName evidence="10">Fluoride-specific ion channel</fullName>
    </recommendedName>
</protein>
<comment type="caution">
    <text evidence="11">The sequence shown here is derived from an EMBL/GenBank/DDBJ whole genome shotgun (WGS) entry which is preliminary data.</text>
</comment>
<comment type="similarity">
    <text evidence="7 10">Belongs to the fluoride channel Fluc/FEX (TC 1.A.43) family.</text>
</comment>
<dbReference type="Pfam" id="PF02537">
    <property type="entry name" value="CRCB"/>
    <property type="match status" value="1"/>
</dbReference>
<accession>A0A3M0GMA8</accession>
<name>A0A3M0GMA8_9CORY</name>
<dbReference type="EMBL" id="REGC01000005">
    <property type="protein sequence ID" value="RMB60736.1"/>
    <property type="molecule type" value="Genomic_DNA"/>
</dbReference>
<proteinExistence type="inferred from homology"/>
<keyword evidence="4 10" id="KW-1133">Transmembrane helix</keyword>
<keyword evidence="5 10" id="KW-0472">Membrane</keyword>
<dbReference type="GO" id="GO:0005886">
    <property type="term" value="C:plasma membrane"/>
    <property type="evidence" value="ECO:0007669"/>
    <property type="project" value="UniProtKB-SubCell"/>
</dbReference>
<comment type="catalytic activity">
    <reaction evidence="8">
        <text>fluoride(in) = fluoride(out)</text>
        <dbReference type="Rhea" id="RHEA:76159"/>
        <dbReference type="ChEBI" id="CHEBI:17051"/>
    </reaction>
    <physiologicalReaction direction="left-to-right" evidence="8">
        <dbReference type="Rhea" id="RHEA:76160"/>
    </physiologicalReaction>
</comment>
<dbReference type="Proteomes" id="UP000270649">
    <property type="component" value="Unassembled WGS sequence"/>
</dbReference>
<dbReference type="NCBIfam" id="NF001101">
    <property type="entry name" value="PRK00134.1"/>
    <property type="match status" value="1"/>
</dbReference>
<keyword evidence="6" id="KW-0407">Ion channel</keyword>
<dbReference type="InterPro" id="IPR003691">
    <property type="entry name" value="FluC"/>
</dbReference>
<comment type="function">
    <text evidence="9">Fluoride-specific ion channel. Important for reducing fluoride concentration in the cell, thus reducing its toxicity.</text>
</comment>
<comment type="subcellular location">
    <subcellularLocation>
        <location evidence="1">Cell membrane</location>
        <topology evidence="1">Multi-pass membrane protein</topology>
    </subcellularLocation>
</comment>
<evidence type="ECO:0000256" key="2">
    <source>
        <dbReference type="ARBA" id="ARBA00022475"/>
    </source>
</evidence>
<dbReference type="AlphaFoldDB" id="A0A3M0GMA8"/>
<evidence type="ECO:0000313" key="11">
    <source>
        <dbReference type="EMBL" id="RMB60736.1"/>
    </source>
</evidence>
<evidence type="ECO:0000256" key="9">
    <source>
        <dbReference type="ARBA" id="ARBA00049940"/>
    </source>
</evidence>
<feature type="transmembrane region" description="Helical" evidence="10">
    <location>
        <begin position="54"/>
        <end position="73"/>
    </location>
</feature>
<evidence type="ECO:0000256" key="8">
    <source>
        <dbReference type="ARBA" id="ARBA00035585"/>
    </source>
</evidence>
<reference evidence="11 12" key="1">
    <citation type="submission" date="2018-10" db="EMBL/GenBank/DDBJ databases">
        <title>Corynebacterium macginleyi genome sequencing and assembly of the type strain and two clinical samples.</title>
        <authorList>
            <person name="Bernier A.-M."/>
            <person name="Bernard K."/>
        </authorList>
    </citation>
    <scope>NUCLEOTIDE SEQUENCE [LARGE SCALE GENOMIC DNA]</scope>
    <source>
        <strain evidence="11 12">NML 120205</strain>
    </source>
</reference>
<evidence type="ECO:0000313" key="12">
    <source>
        <dbReference type="Proteomes" id="UP000270649"/>
    </source>
</evidence>
<keyword evidence="6" id="KW-0406">Ion transport</keyword>
<evidence type="ECO:0000256" key="6">
    <source>
        <dbReference type="ARBA" id="ARBA00023303"/>
    </source>
</evidence>
<evidence type="ECO:0000256" key="1">
    <source>
        <dbReference type="ARBA" id="ARBA00004651"/>
    </source>
</evidence>
<dbReference type="GO" id="GO:0034220">
    <property type="term" value="P:monoatomic ion transmembrane transport"/>
    <property type="evidence" value="ECO:0007669"/>
    <property type="project" value="UniProtKB-KW"/>
</dbReference>
<dbReference type="OrthoDB" id="4408652at2"/>
<gene>
    <name evidence="11" type="ORF">D9543_05275</name>
</gene>
<keyword evidence="6" id="KW-0813">Transport</keyword>
<sequence>MMYPMPHFITVGSGAALGAGSRYLLTVAFGGGLIPLLILNIVGSALMGYARPGPFWGTGFLGGFTSFASFAFYTANTHWSIALAYVTATLVGCTAAYLAGDKLR</sequence>
<feature type="transmembrane region" description="Helical" evidence="10">
    <location>
        <begin position="20"/>
        <end position="42"/>
    </location>
</feature>
<keyword evidence="2 10" id="KW-1003">Cell membrane</keyword>
<evidence type="ECO:0000256" key="7">
    <source>
        <dbReference type="ARBA" id="ARBA00035120"/>
    </source>
</evidence>
<evidence type="ECO:0000256" key="5">
    <source>
        <dbReference type="ARBA" id="ARBA00023136"/>
    </source>
</evidence>
<keyword evidence="3 10" id="KW-0812">Transmembrane</keyword>